<dbReference type="Pfam" id="PF00376">
    <property type="entry name" value="MerR"/>
    <property type="match status" value="1"/>
</dbReference>
<keyword evidence="2" id="KW-0805">Transcription regulation</keyword>
<keyword evidence="1" id="KW-0678">Repressor</keyword>
<evidence type="ECO:0000256" key="1">
    <source>
        <dbReference type="ARBA" id="ARBA00022491"/>
    </source>
</evidence>
<keyword evidence="8" id="KW-1185">Reference proteome</keyword>
<dbReference type="SMART" id="SM00422">
    <property type="entry name" value="HTH_MERR"/>
    <property type="match status" value="1"/>
</dbReference>
<dbReference type="eggNOG" id="COG0789">
    <property type="taxonomic scope" value="Bacteria"/>
</dbReference>
<dbReference type="InterPro" id="IPR047057">
    <property type="entry name" value="MerR_fam"/>
</dbReference>
<evidence type="ECO:0000256" key="2">
    <source>
        <dbReference type="ARBA" id="ARBA00023015"/>
    </source>
</evidence>
<sequence>MQKLFSIGEVSKLKDITIKSLRYYHQEGILVPKYIDNMTGYRYYSIDQFIYIDIIKTCRILGGSINEIKEIFKECDTEKLLKFLEVKKKESEEKISKMREVIKNIDILDNLVKQSKEKIKDKDIKIETLKKRYIIKSPFEEIGNLNEVIYYSYLDKEIKNNNIKANVERGIIYDINSKNEFVPKFVFTEVDNNLKECENIDVLPQGTYLTAIYNNKDEDKIRKDIISYVEENNFEIKNIIMLEIFDNIFNTYDYNCQIQILIEENNDIYP</sequence>
<dbReference type="PATRIC" id="fig|999411.4.peg.2951"/>
<evidence type="ECO:0000256" key="5">
    <source>
        <dbReference type="SAM" id="Coils"/>
    </source>
</evidence>
<protein>
    <recommendedName>
        <fullName evidence="6">HTH merR-type domain-containing protein</fullName>
    </recommendedName>
</protein>
<proteinExistence type="predicted"/>
<evidence type="ECO:0000313" key="7">
    <source>
        <dbReference type="EMBL" id="ENY99900.1"/>
    </source>
</evidence>
<evidence type="ECO:0000313" key="8">
    <source>
        <dbReference type="Proteomes" id="UP000013097"/>
    </source>
</evidence>
<reference evidence="7 8" key="1">
    <citation type="submission" date="2013-01" db="EMBL/GenBank/DDBJ databases">
        <title>The Genome Sequence of Clostridium colicanis 209318.</title>
        <authorList>
            <consortium name="The Broad Institute Genome Sequencing Platform"/>
            <person name="Earl A."/>
            <person name="Ward D."/>
            <person name="Feldgarden M."/>
            <person name="Gevers D."/>
            <person name="Courvalin P."/>
            <person name="Lambert T."/>
            <person name="Walker B."/>
            <person name="Young S.K."/>
            <person name="Zeng Q."/>
            <person name="Gargeya S."/>
            <person name="Fitzgerald M."/>
            <person name="Haas B."/>
            <person name="Abouelleil A."/>
            <person name="Alvarado L."/>
            <person name="Arachchi H.M."/>
            <person name="Berlin A.M."/>
            <person name="Chapman S.B."/>
            <person name="Dewar J."/>
            <person name="Goldberg J."/>
            <person name="Griggs A."/>
            <person name="Gujja S."/>
            <person name="Hansen M."/>
            <person name="Howarth C."/>
            <person name="Imamovic A."/>
            <person name="Larimer J."/>
            <person name="McCowan C."/>
            <person name="Murphy C."/>
            <person name="Neiman D."/>
            <person name="Pearson M."/>
            <person name="Priest M."/>
            <person name="Roberts A."/>
            <person name="Saif S."/>
            <person name="Shea T."/>
            <person name="Sisk P."/>
            <person name="Sykes S."/>
            <person name="Wortman J."/>
            <person name="Nusbaum C."/>
            <person name="Birren B."/>
        </authorList>
    </citation>
    <scope>NUCLEOTIDE SEQUENCE [LARGE SCALE GENOMIC DNA]</scope>
    <source>
        <strain evidence="7 8">209318</strain>
    </source>
</reference>
<dbReference type="Proteomes" id="UP000013097">
    <property type="component" value="Unassembled WGS sequence"/>
</dbReference>
<evidence type="ECO:0000256" key="4">
    <source>
        <dbReference type="ARBA" id="ARBA00023163"/>
    </source>
</evidence>
<dbReference type="InterPro" id="IPR009061">
    <property type="entry name" value="DNA-bd_dom_put_sf"/>
</dbReference>
<dbReference type="Gene3D" id="1.10.1660.10">
    <property type="match status" value="1"/>
</dbReference>
<keyword evidence="3" id="KW-0238">DNA-binding</keyword>
<comment type="caution">
    <text evidence="7">The sequence shown here is derived from an EMBL/GenBank/DDBJ whole genome shotgun (WGS) entry which is preliminary data.</text>
</comment>
<dbReference type="EMBL" id="AGYT01000019">
    <property type="protein sequence ID" value="ENY99900.1"/>
    <property type="molecule type" value="Genomic_DNA"/>
</dbReference>
<dbReference type="GO" id="GO:0003677">
    <property type="term" value="F:DNA binding"/>
    <property type="evidence" value="ECO:0007669"/>
    <property type="project" value="UniProtKB-KW"/>
</dbReference>
<dbReference type="RefSeq" id="WP_002599477.1">
    <property type="nucleotide sequence ID" value="NZ_KB850958.1"/>
</dbReference>
<dbReference type="PANTHER" id="PTHR30204:SF69">
    <property type="entry name" value="MERR-FAMILY TRANSCRIPTIONAL REGULATOR"/>
    <property type="match status" value="1"/>
</dbReference>
<keyword evidence="4" id="KW-0804">Transcription</keyword>
<accession>N9WA45</accession>
<evidence type="ECO:0000259" key="6">
    <source>
        <dbReference type="PROSITE" id="PS50937"/>
    </source>
</evidence>
<feature type="coiled-coil region" evidence="5">
    <location>
        <begin position="81"/>
        <end position="132"/>
    </location>
</feature>
<dbReference type="SUPFAM" id="SSF46955">
    <property type="entry name" value="Putative DNA-binding domain"/>
    <property type="match status" value="1"/>
</dbReference>
<dbReference type="InterPro" id="IPR000551">
    <property type="entry name" value="MerR-type_HTH_dom"/>
</dbReference>
<keyword evidence="5" id="KW-0175">Coiled coil</keyword>
<dbReference type="AlphaFoldDB" id="N9WA45"/>
<gene>
    <name evidence="7" type="ORF">HMPREF1092_03037</name>
</gene>
<evidence type="ECO:0000256" key="3">
    <source>
        <dbReference type="ARBA" id="ARBA00023125"/>
    </source>
</evidence>
<dbReference type="PROSITE" id="PS50937">
    <property type="entry name" value="HTH_MERR_2"/>
    <property type="match status" value="1"/>
</dbReference>
<organism evidence="7 8">
    <name type="scientific">Clostridium thermobutyricum</name>
    <dbReference type="NCBI Taxonomy" id="29372"/>
    <lineage>
        <taxon>Bacteria</taxon>
        <taxon>Bacillati</taxon>
        <taxon>Bacillota</taxon>
        <taxon>Clostridia</taxon>
        <taxon>Eubacteriales</taxon>
        <taxon>Clostridiaceae</taxon>
        <taxon>Clostridium</taxon>
    </lineage>
</organism>
<dbReference type="HOGENOM" id="CLU_065103_1_1_9"/>
<dbReference type="GO" id="GO:0003700">
    <property type="term" value="F:DNA-binding transcription factor activity"/>
    <property type="evidence" value="ECO:0007669"/>
    <property type="project" value="InterPro"/>
</dbReference>
<dbReference type="PANTHER" id="PTHR30204">
    <property type="entry name" value="REDOX-CYCLING DRUG-SENSING TRANSCRIPTIONAL ACTIVATOR SOXR"/>
    <property type="match status" value="1"/>
</dbReference>
<feature type="domain" description="HTH merR-type" evidence="6">
    <location>
        <begin position="4"/>
        <end position="74"/>
    </location>
</feature>
<name>N9WA45_9CLOT</name>